<gene>
    <name evidence="2" type="ORF">MVEN_02317700</name>
</gene>
<accession>A0A8H7CE02</accession>
<reference evidence="2" key="1">
    <citation type="submission" date="2020-05" db="EMBL/GenBank/DDBJ databases">
        <title>Mycena genomes resolve the evolution of fungal bioluminescence.</title>
        <authorList>
            <person name="Tsai I.J."/>
        </authorList>
    </citation>
    <scope>NUCLEOTIDE SEQUENCE</scope>
    <source>
        <strain evidence="2">CCC161011</strain>
    </source>
</reference>
<feature type="compositionally biased region" description="Low complexity" evidence="1">
    <location>
        <begin position="447"/>
        <end position="464"/>
    </location>
</feature>
<proteinExistence type="predicted"/>
<feature type="compositionally biased region" description="Acidic residues" evidence="1">
    <location>
        <begin position="148"/>
        <end position="157"/>
    </location>
</feature>
<evidence type="ECO:0000256" key="1">
    <source>
        <dbReference type="SAM" id="MobiDB-lite"/>
    </source>
</evidence>
<evidence type="ECO:0000313" key="2">
    <source>
        <dbReference type="EMBL" id="KAF7334119.1"/>
    </source>
</evidence>
<organism evidence="2 3">
    <name type="scientific">Mycena venus</name>
    <dbReference type="NCBI Taxonomy" id="2733690"/>
    <lineage>
        <taxon>Eukaryota</taxon>
        <taxon>Fungi</taxon>
        <taxon>Dikarya</taxon>
        <taxon>Basidiomycota</taxon>
        <taxon>Agaricomycotina</taxon>
        <taxon>Agaricomycetes</taxon>
        <taxon>Agaricomycetidae</taxon>
        <taxon>Agaricales</taxon>
        <taxon>Marasmiineae</taxon>
        <taxon>Mycenaceae</taxon>
        <taxon>Mycena</taxon>
    </lineage>
</organism>
<name>A0A8H7CE02_9AGAR</name>
<feature type="region of interest" description="Disordered" evidence="1">
    <location>
        <begin position="15"/>
        <end position="35"/>
    </location>
</feature>
<dbReference type="AlphaFoldDB" id="A0A8H7CE02"/>
<feature type="region of interest" description="Disordered" evidence="1">
    <location>
        <begin position="431"/>
        <end position="475"/>
    </location>
</feature>
<dbReference type="OrthoDB" id="2933239at2759"/>
<evidence type="ECO:0000313" key="3">
    <source>
        <dbReference type="Proteomes" id="UP000620124"/>
    </source>
</evidence>
<keyword evidence="3" id="KW-1185">Reference proteome</keyword>
<feature type="compositionally biased region" description="Acidic residues" evidence="1">
    <location>
        <begin position="111"/>
        <end position="122"/>
    </location>
</feature>
<feature type="compositionally biased region" description="Basic and acidic residues" evidence="1">
    <location>
        <begin position="196"/>
        <end position="216"/>
    </location>
</feature>
<feature type="compositionally biased region" description="Acidic residues" evidence="1">
    <location>
        <begin position="616"/>
        <end position="629"/>
    </location>
</feature>
<comment type="caution">
    <text evidence="2">The sequence shown here is derived from an EMBL/GenBank/DDBJ whole genome shotgun (WGS) entry which is preliminary data.</text>
</comment>
<sequence length="636" mass="70435">MYVAMGLSESSKLQDAAAVAPRRTGGSYEKDSETDGKVLRPDWRVSFTENNVWYDPMVKFFHSKAPSLVPALTADTMKKKTDAILLTRLEVIFKNIAAEYRKGHATRAVDELQESDGDDDPKTEEGENRSNRHRTRKTRKSEERMETIEEENLELPDELSFFLQPRYQSTDESDTAEYGGGPGPVDVASKKKGKSGRPEKLPKATRNDVDRLRGTKDSSGTPAGNVDNVPEKRKRKRSEGASSRSKKAKIGKKAGLTARGASGTASGRSSNVGTEDDDAMARYGGFVDDDDGEKVQTVVAAGGKNRGLPSTSSVAVSRPIVVKFVSKKEQRGGKNKWQESDLPSAARDRFKIVLLLMKELHGTSENFWHNPTVAQVQSVVSRVFGDGKYLVVKDGVWYDLISYRLSNYRRKLAVWALTTMQYIIRDAHKRKTKKEEKARKTNASRKAGSAADKGIADAGANADANDADSDSDDGGYDFTNPSHVAEWVELMQKDGHKTGFMSFLIHYTFAFHLTELDDIPAEYERSDARPYGAVMIVAQAVECILKYWGSGEYQAPSSAASDTNVSRDHWDDKYEKDRALTGWSDDRWMEFIEAASDWKEPKRRKRGTASSVASSEAEDVGLPEEDADGDGIVVSD</sequence>
<feature type="compositionally biased region" description="Low complexity" evidence="1">
    <location>
        <begin position="254"/>
        <end position="270"/>
    </location>
</feature>
<feature type="compositionally biased region" description="Acidic residues" evidence="1">
    <location>
        <begin position="465"/>
        <end position="475"/>
    </location>
</feature>
<protein>
    <submittedName>
        <fullName evidence="2">Uncharacterized protein</fullName>
    </submittedName>
</protein>
<dbReference type="Proteomes" id="UP000620124">
    <property type="component" value="Unassembled WGS sequence"/>
</dbReference>
<feature type="region of interest" description="Disordered" evidence="1">
    <location>
        <begin position="599"/>
        <end position="636"/>
    </location>
</feature>
<dbReference type="EMBL" id="JACAZI010000027">
    <property type="protein sequence ID" value="KAF7334119.1"/>
    <property type="molecule type" value="Genomic_DNA"/>
</dbReference>
<feature type="region of interest" description="Disordered" evidence="1">
    <location>
        <begin position="108"/>
        <end position="277"/>
    </location>
</feature>